<comment type="caution">
    <text evidence="1">The sequence shown here is derived from an EMBL/GenBank/DDBJ whole genome shotgun (WGS) entry which is preliminary data.</text>
</comment>
<evidence type="ECO:0000313" key="1">
    <source>
        <dbReference type="EMBL" id="KAL2558720.1"/>
    </source>
</evidence>
<evidence type="ECO:0000313" key="2">
    <source>
        <dbReference type="Proteomes" id="UP001604277"/>
    </source>
</evidence>
<proteinExistence type="predicted"/>
<dbReference type="EMBL" id="JBFOLJ010000001">
    <property type="protein sequence ID" value="KAL2558720.1"/>
    <property type="molecule type" value="Genomic_DNA"/>
</dbReference>
<accession>A0ABD1X9R6</accession>
<name>A0ABD1X9R6_9LAMI</name>
<dbReference type="AlphaFoldDB" id="A0ABD1X9R6"/>
<protein>
    <submittedName>
        <fullName evidence="1">Ribosomal L27e protein family</fullName>
    </submittedName>
</protein>
<dbReference type="Proteomes" id="UP001604277">
    <property type="component" value="Unassembled WGS sequence"/>
</dbReference>
<reference evidence="2" key="1">
    <citation type="submission" date="2024-07" db="EMBL/GenBank/DDBJ databases">
        <title>Two chromosome-level genome assemblies of Korean endemic species Abeliophyllum distichum and Forsythia ovata (Oleaceae).</title>
        <authorList>
            <person name="Jang H."/>
        </authorList>
    </citation>
    <scope>NUCLEOTIDE SEQUENCE [LARGE SCALE GENOMIC DNA]</scope>
</reference>
<gene>
    <name evidence="1" type="ORF">Fot_03459</name>
</gene>
<sequence length="117" mass="13032">MAMQAANNPAPISVLAANTDRLIRLVLTQLSEQGRALSSIQRMQLSMQRTIEHILGQLLMADIKESSLVKTEPSTMVAKSWEFDLGDSLFAPFTPCKFRQLGYDANWVAPPTVPTWK</sequence>
<organism evidence="1 2">
    <name type="scientific">Forsythia ovata</name>
    <dbReference type="NCBI Taxonomy" id="205694"/>
    <lineage>
        <taxon>Eukaryota</taxon>
        <taxon>Viridiplantae</taxon>
        <taxon>Streptophyta</taxon>
        <taxon>Embryophyta</taxon>
        <taxon>Tracheophyta</taxon>
        <taxon>Spermatophyta</taxon>
        <taxon>Magnoliopsida</taxon>
        <taxon>eudicotyledons</taxon>
        <taxon>Gunneridae</taxon>
        <taxon>Pentapetalae</taxon>
        <taxon>asterids</taxon>
        <taxon>lamiids</taxon>
        <taxon>Lamiales</taxon>
        <taxon>Oleaceae</taxon>
        <taxon>Forsythieae</taxon>
        <taxon>Forsythia</taxon>
    </lineage>
</organism>
<keyword evidence="2" id="KW-1185">Reference proteome</keyword>